<dbReference type="CDD" id="cd02513">
    <property type="entry name" value="CMP-NeuAc_Synthase"/>
    <property type="match status" value="1"/>
</dbReference>
<dbReference type="InterPro" id="IPR050793">
    <property type="entry name" value="CMP-NeuNAc_synthase"/>
</dbReference>
<dbReference type="SUPFAM" id="SSF53448">
    <property type="entry name" value="Nucleotide-diphospho-sugar transferases"/>
    <property type="match status" value="1"/>
</dbReference>
<dbReference type="EMBL" id="DXDD01000036">
    <property type="protein sequence ID" value="HIY59599.1"/>
    <property type="molecule type" value="Genomic_DNA"/>
</dbReference>
<dbReference type="PANTHER" id="PTHR21485:SF6">
    <property type="entry name" value="N-ACYLNEURAMINATE CYTIDYLYLTRANSFERASE-RELATED"/>
    <property type="match status" value="1"/>
</dbReference>
<dbReference type="NCBIfam" id="TIGR03584">
    <property type="entry name" value="PseF"/>
    <property type="match status" value="1"/>
</dbReference>
<proteinExistence type="predicted"/>
<dbReference type="Pfam" id="PF02348">
    <property type="entry name" value="CTP_transf_3"/>
    <property type="match status" value="1"/>
</dbReference>
<reference evidence="1" key="1">
    <citation type="journal article" date="2021" name="PeerJ">
        <title>Extensive microbial diversity within the chicken gut microbiome revealed by metagenomics and culture.</title>
        <authorList>
            <person name="Gilroy R."/>
            <person name="Ravi A."/>
            <person name="Getino M."/>
            <person name="Pursley I."/>
            <person name="Horton D.L."/>
            <person name="Alikhan N.F."/>
            <person name="Baker D."/>
            <person name="Gharbi K."/>
            <person name="Hall N."/>
            <person name="Watson M."/>
            <person name="Adriaenssens E.M."/>
            <person name="Foster-Nyarko E."/>
            <person name="Jarju S."/>
            <person name="Secka A."/>
            <person name="Antonio M."/>
            <person name="Oren A."/>
            <person name="Chaudhuri R.R."/>
            <person name="La Ragione R."/>
            <person name="Hildebrand F."/>
            <person name="Pallen M.J."/>
        </authorList>
    </citation>
    <scope>NUCLEOTIDE SEQUENCE</scope>
    <source>
        <strain evidence="1">ChiSxjej3B15-24422</strain>
    </source>
</reference>
<dbReference type="EC" id="2.7.7.81" evidence="1"/>
<protein>
    <submittedName>
        <fullName evidence="1">Pseudaminic acid cytidylyltransferase</fullName>
        <ecNumber evidence="1">2.7.7.81</ecNumber>
    </submittedName>
</protein>
<organism evidence="1 2">
    <name type="scientific">Candidatus Eisenbergiella pullistercoris</name>
    <dbReference type="NCBI Taxonomy" id="2838555"/>
    <lineage>
        <taxon>Bacteria</taxon>
        <taxon>Bacillati</taxon>
        <taxon>Bacillota</taxon>
        <taxon>Clostridia</taxon>
        <taxon>Lachnospirales</taxon>
        <taxon>Lachnospiraceae</taxon>
        <taxon>Eisenbergiella</taxon>
    </lineage>
</organism>
<evidence type="ECO:0000313" key="1">
    <source>
        <dbReference type="EMBL" id="HIY59599.1"/>
    </source>
</evidence>
<sequence length="257" mass="29315">MPETERTYRNDTFSNDTVSKGTCGKDTCRNAVAIITARGGSKRIPHKNIRDFCGRPILSYSIRAALESGAFDEVMVSTDDAEIARIAEEWGAAVPFLRSGDTAGDYASTDDVILEVLREYEKRGVRFRRFCCIYPTAPFLTAARLKEAMELLDTAESVMPVVAFSYPPQRGLVVENGRVRRRFPQYQNTRSQDLEKMYHDCGQFYACRTDAFLRNSTTDVEDLIPVYLSDLEVQDIDTEQDWELAELKYRRLNERKG</sequence>
<dbReference type="InterPro" id="IPR003329">
    <property type="entry name" value="Cytidylyl_trans"/>
</dbReference>
<comment type="caution">
    <text evidence="1">The sequence shown here is derived from an EMBL/GenBank/DDBJ whole genome shotgun (WGS) entry which is preliminary data.</text>
</comment>
<name>A0A9D1YNG5_9FIRM</name>
<accession>A0A9D1YNG5</accession>
<dbReference type="Proteomes" id="UP000824007">
    <property type="component" value="Unassembled WGS sequence"/>
</dbReference>
<dbReference type="Gene3D" id="3.90.550.10">
    <property type="entry name" value="Spore Coat Polysaccharide Biosynthesis Protein SpsA, Chain A"/>
    <property type="match status" value="1"/>
</dbReference>
<keyword evidence="1" id="KW-0548">Nucleotidyltransferase</keyword>
<gene>
    <name evidence="1" type="primary">pseF</name>
    <name evidence="1" type="ORF">H9831_02790</name>
</gene>
<reference evidence="1" key="2">
    <citation type="submission" date="2021-04" db="EMBL/GenBank/DDBJ databases">
        <authorList>
            <person name="Gilroy R."/>
        </authorList>
    </citation>
    <scope>NUCLEOTIDE SEQUENCE</scope>
    <source>
        <strain evidence="1">ChiSxjej3B15-24422</strain>
    </source>
</reference>
<keyword evidence="1" id="KW-0808">Transferase</keyword>
<dbReference type="GO" id="GO:0008781">
    <property type="term" value="F:N-acylneuraminate cytidylyltransferase activity"/>
    <property type="evidence" value="ECO:0007669"/>
    <property type="project" value="TreeGrafter"/>
</dbReference>
<evidence type="ECO:0000313" key="2">
    <source>
        <dbReference type="Proteomes" id="UP000824007"/>
    </source>
</evidence>
<dbReference type="InterPro" id="IPR029044">
    <property type="entry name" value="Nucleotide-diphossugar_trans"/>
</dbReference>
<dbReference type="AlphaFoldDB" id="A0A9D1YNG5"/>
<dbReference type="InterPro" id="IPR020039">
    <property type="entry name" value="PseF"/>
</dbReference>
<dbReference type="PANTHER" id="PTHR21485">
    <property type="entry name" value="HAD SUPERFAMILY MEMBERS CMAS AND KDSC"/>
    <property type="match status" value="1"/>
</dbReference>